<evidence type="ECO:0000313" key="9">
    <source>
        <dbReference type="Proteomes" id="UP000824469"/>
    </source>
</evidence>
<proteinExistence type="inferred from homology"/>
<keyword evidence="5" id="KW-0287">Flowering</keyword>
<evidence type="ECO:0000256" key="2">
    <source>
        <dbReference type="ARBA" id="ARBA00022473"/>
    </source>
</evidence>
<evidence type="ECO:0000256" key="5">
    <source>
        <dbReference type="ARBA" id="ARBA00023089"/>
    </source>
</evidence>
<dbReference type="Proteomes" id="UP000824469">
    <property type="component" value="Unassembled WGS sequence"/>
</dbReference>
<evidence type="ECO:0008006" key="10">
    <source>
        <dbReference type="Google" id="ProtNLM"/>
    </source>
</evidence>
<keyword evidence="2" id="KW-0217">Developmental protein</keyword>
<evidence type="ECO:0000313" key="8">
    <source>
        <dbReference type="EMBL" id="KAH9314641.1"/>
    </source>
</evidence>
<evidence type="ECO:0000256" key="4">
    <source>
        <dbReference type="ARBA" id="ARBA00023054"/>
    </source>
</evidence>
<evidence type="ECO:0000256" key="3">
    <source>
        <dbReference type="ARBA" id="ARBA00022782"/>
    </source>
</evidence>
<dbReference type="EMBL" id="JAHRHJ020000005">
    <property type="protein sequence ID" value="KAH9314641.1"/>
    <property type="molecule type" value="Genomic_DNA"/>
</dbReference>
<reference evidence="8 9" key="1">
    <citation type="journal article" date="2021" name="Nat. Plants">
        <title>The Taxus genome provides insights into paclitaxel biosynthesis.</title>
        <authorList>
            <person name="Xiong X."/>
            <person name="Gou J."/>
            <person name="Liao Q."/>
            <person name="Li Y."/>
            <person name="Zhou Q."/>
            <person name="Bi G."/>
            <person name="Li C."/>
            <person name="Du R."/>
            <person name="Wang X."/>
            <person name="Sun T."/>
            <person name="Guo L."/>
            <person name="Liang H."/>
            <person name="Lu P."/>
            <person name="Wu Y."/>
            <person name="Zhang Z."/>
            <person name="Ro D.K."/>
            <person name="Shang Y."/>
            <person name="Huang S."/>
            <person name="Yan J."/>
        </authorList>
    </citation>
    <scope>NUCLEOTIDE SEQUENCE [LARGE SCALE GENOMIC DNA]</scope>
    <source>
        <strain evidence="8">Ta-2019</strain>
    </source>
</reference>
<keyword evidence="4 6" id="KW-0175">Coiled coil</keyword>
<feature type="compositionally biased region" description="Gly residues" evidence="7">
    <location>
        <begin position="265"/>
        <end position="286"/>
    </location>
</feature>
<sequence length="323" mass="35187">MAGRGRMPPPHARFLSGPGMIPEPFGPGMHPAGPHPLDALPHPELLEQRFAIQHAEMQRLATENQRLAATHVALRQDLAMSQQEIQRMHAHMAAIQNDKEHQVRGLMDKIAKMEADLQATESMKSELQQARADAQSLMSMRQDLTTKVQELNLELQRSSAEVQQIPAMHAELDGLRQEFQRARTAYEYEKAANSEQMQQLQSMEKNFISMAREVERLRAELSSVDKRGSAAAYGTGFKDPDVRGPNMYGDGYGIPQMPVAPGSGAAYGPGPTSGRGGYDLPRGGGSQMPVPPVSGTAYGAAGHTPPGRAGYDVPRSGGPHVRR</sequence>
<accession>A0AA38G2K5</accession>
<comment type="similarity">
    <text evidence="1">Belongs to the FLX family.</text>
</comment>
<dbReference type="AlphaFoldDB" id="A0AA38G2K5"/>
<name>A0AA38G2K5_TAXCH</name>
<evidence type="ECO:0000256" key="6">
    <source>
        <dbReference type="SAM" id="Coils"/>
    </source>
</evidence>
<feature type="coiled-coil region" evidence="6">
    <location>
        <begin position="103"/>
        <end position="161"/>
    </location>
</feature>
<feature type="region of interest" description="Disordered" evidence="7">
    <location>
        <begin position="263"/>
        <end position="323"/>
    </location>
</feature>
<dbReference type="GO" id="GO:0030154">
    <property type="term" value="P:cell differentiation"/>
    <property type="evidence" value="ECO:0007669"/>
    <property type="project" value="UniProtKB-KW"/>
</dbReference>
<evidence type="ECO:0000256" key="7">
    <source>
        <dbReference type="SAM" id="MobiDB-lite"/>
    </source>
</evidence>
<keyword evidence="9" id="KW-1185">Reference proteome</keyword>
<organism evidence="8 9">
    <name type="scientific">Taxus chinensis</name>
    <name type="common">Chinese yew</name>
    <name type="synonym">Taxus wallichiana var. chinensis</name>
    <dbReference type="NCBI Taxonomy" id="29808"/>
    <lineage>
        <taxon>Eukaryota</taxon>
        <taxon>Viridiplantae</taxon>
        <taxon>Streptophyta</taxon>
        <taxon>Embryophyta</taxon>
        <taxon>Tracheophyta</taxon>
        <taxon>Spermatophyta</taxon>
        <taxon>Pinopsida</taxon>
        <taxon>Pinidae</taxon>
        <taxon>Conifers II</taxon>
        <taxon>Cupressales</taxon>
        <taxon>Taxaceae</taxon>
        <taxon>Taxus</taxon>
    </lineage>
</organism>
<comment type="caution">
    <text evidence="8">The sequence shown here is derived from an EMBL/GenBank/DDBJ whole genome shotgun (WGS) entry which is preliminary data.</text>
</comment>
<evidence type="ECO:0000256" key="1">
    <source>
        <dbReference type="ARBA" id="ARBA00005405"/>
    </source>
</evidence>
<dbReference type="PANTHER" id="PTHR33405">
    <property type="entry name" value="PROTEIN FLX-LIKE 2"/>
    <property type="match status" value="1"/>
</dbReference>
<dbReference type="OMA" id="FPYDMLA"/>
<dbReference type="Gene3D" id="1.10.287.1490">
    <property type="match status" value="1"/>
</dbReference>
<gene>
    <name evidence="8" type="ORF">KI387_023268</name>
</gene>
<dbReference type="PANTHER" id="PTHR33405:SF4">
    <property type="entry name" value="PROTEIN FLX-LIKE 2"/>
    <property type="match status" value="1"/>
</dbReference>
<dbReference type="InterPro" id="IPR040353">
    <property type="entry name" value="FLX/FLX-like"/>
</dbReference>
<protein>
    <recommendedName>
        <fullName evidence="10">Protein FLX-like 1</fullName>
    </recommendedName>
</protein>
<keyword evidence="3" id="KW-0221">Differentiation</keyword>